<gene>
    <name evidence="2" type="ORF">US95_C0061G0007</name>
</gene>
<dbReference type="EMBL" id="LBUY01000061">
    <property type="protein sequence ID" value="KKQ72797.1"/>
    <property type="molecule type" value="Genomic_DNA"/>
</dbReference>
<dbReference type="AlphaFoldDB" id="A0A0G0K1Z7"/>
<evidence type="ECO:0000313" key="3">
    <source>
        <dbReference type="Proteomes" id="UP000034738"/>
    </source>
</evidence>
<feature type="transmembrane region" description="Helical" evidence="1">
    <location>
        <begin position="104"/>
        <end position="130"/>
    </location>
</feature>
<dbReference type="PATRIC" id="fig|1618568.3.peg.804"/>
<dbReference type="Pfam" id="PF09945">
    <property type="entry name" value="DUF2177"/>
    <property type="match status" value="1"/>
</dbReference>
<sequence length="134" mass="14934">MKNAVVGYLITLTYFLAIDFSWLSIMSKKVYSPQIGHLMAEKPQLLPAFIFYLLFVVGLLVFVILPSISQNYPIGKTLLYAALFGLVTYATYDLTNLATLKNWPIIVTIIDMIWGATLSALVTLLSILTIKKIG</sequence>
<accession>A0A0G0K1Z7</accession>
<organism evidence="2 3">
    <name type="scientific">Candidatus Woesebacteria bacterium GW2011_GWB1_38_5</name>
    <dbReference type="NCBI Taxonomy" id="1618568"/>
    <lineage>
        <taxon>Bacteria</taxon>
        <taxon>Candidatus Woeseibacteriota</taxon>
    </lineage>
</organism>
<comment type="caution">
    <text evidence="2">The sequence shown here is derived from an EMBL/GenBank/DDBJ whole genome shotgun (WGS) entry which is preliminary data.</text>
</comment>
<evidence type="ECO:0000256" key="1">
    <source>
        <dbReference type="SAM" id="Phobius"/>
    </source>
</evidence>
<name>A0A0G0K1Z7_9BACT</name>
<dbReference type="InterPro" id="IPR018687">
    <property type="entry name" value="DUF2177_membr"/>
</dbReference>
<evidence type="ECO:0000313" key="2">
    <source>
        <dbReference type="EMBL" id="KKQ72797.1"/>
    </source>
</evidence>
<feature type="transmembrane region" description="Helical" evidence="1">
    <location>
        <begin position="5"/>
        <end position="25"/>
    </location>
</feature>
<proteinExistence type="predicted"/>
<protein>
    <recommendedName>
        <fullName evidence="4">DUF2177 family protein</fullName>
    </recommendedName>
</protein>
<reference evidence="2 3" key="1">
    <citation type="journal article" date="2015" name="Nature">
        <title>rRNA introns, odd ribosomes, and small enigmatic genomes across a large radiation of phyla.</title>
        <authorList>
            <person name="Brown C.T."/>
            <person name="Hug L.A."/>
            <person name="Thomas B.C."/>
            <person name="Sharon I."/>
            <person name="Castelle C.J."/>
            <person name="Singh A."/>
            <person name="Wilkins M.J."/>
            <person name="Williams K.H."/>
            <person name="Banfield J.F."/>
        </authorList>
    </citation>
    <scope>NUCLEOTIDE SEQUENCE [LARGE SCALE GENOMIC DNA]</scope>
</reference>
<keyword evidence="1" id="KW-0472">Membrane</keyword>
<dbReference type="Proteomes" id="UP000034738">
    <property type="component" value="Unassembled WGS sequence"/>
</dbReference>
<feature type="transmembrane region" description="Helical" evidence="1">
    <location>
        <begin position="77"/>
        <end position="92"/>
    </location>
</feature>
<feature type="transmembrane region" description="Helical" evidence="1">
    <location>
        <begin position="45"/>
        <end position="65"/>
    </location>
</feature>
<keyword evidence="1" id="KW-0812">Transmembrane</keyword>
<keyword evidence="1" id="KW-1133">Transmembrane helix</keyword>
<evidence type="ECO:0008006" key="4">
    <source>
        <dbReference type="Google" id="ProtNLM"/>
    </source>
</evidence>